<dbReference type="SUPFAM" id="SSF88697">
    <property type="entry name" value="PUA domain-like"/>
    <property type="match status" value="1"/>
</dbReference>
<feature type="domain" description="ASCH" evidence="1">
    <location>
        <begin position="18"/>
        <end position="113"/>
    </location>
</feature>
<dbReference type="InterPro" id="IPR015947">
    <property type="entry name" value="PUA-like_sf"/>
</dbReference>
<accession>A0A2W5TFD7</accession>
<evidence type="ECO:0000313" key="2">
    <source>
        <dbReference type="EMBL" id="PZR11953.1"/>
    </source>
</evidence>
<dbReference type="Proteomes" id="UP000249061">
    <property type="component" value="Unassembled WGS sequence"/>
</dbReference>
<organism evidence="2 3">
    <name type="scientific">Archangium gephyra</name>
    <dbReference type="NCBI Taxonomy" id="48"/>
    <lineage>
        <taxon>Bacteria</taxon>
        <taxon>Pseudomonadati</taxon>
        <taxon>Myxococcota</taxon>
        <taxon>Myxococcia</taxon>
        <taxon>Myxococcales</taxon>
        <taxon>Cystobacterineae</taxon>
        <taxon>Archangiaceae</taxon>
        <taxon>Archangium</taxon>
    </lineage>
</organism>
<dbReference type="EMBL" id="QFQP01000013">
    <property type="protein sequence ID" value="PZR11953.1"/>
    <property type="molecule type" value="Genomic_DNA"/>
</dbReference>
<evidence type="ECO:0000259" key="1">
    <source>
        <dbReference type="SMART" id="SM01022"/>
    </source>
</evidence>
<dbReference type="SMART" id="SM01022">
    <property type="entry name" value="ASCH"/>
    <property type="match status" value="1"/>
</dbReference>
<sequence>MHTIFARLMRGVIRTHVLLFQKRFHAGLVDGAVRLTFRQWDKPHVKVGGRYRVHPIGVVEVEGVEQVSLSSITDDDARAGGFTSRAELLEFMAPVAKKRLTPSTKVFRVALKYGGDGDRVSIALETNLTADDVAEIEKRLERLDRGGAWTRDVLALIDTHQRVAASQLALKFGRETLPFKVDVRKLKKLGLTQSFEVGYEVSPRGRRFLELSPGKASKKRTAAKPKR</sequence>
<dbReference type="AlphaFoldDB" id="A0A2W5TFD7"/>
<protein>
    <recommendedName>
        <fullName evidence="1">ASCH domain-containing protein</fullName>
    </recommendedName>
</protein>
<dbReference type="Pfam" id="PF04266">
    <property type="entry name" value="ASCH"/>
    <property type="match status" value="1"/>
</dbReference>
<reference evidence="2 3" key="1">
    <citation type="submission" date="2017-08" db="EMBL/GenBank/DDBJ databases">
        <title>Infants hospitalized years apart are colonized by the same room-sourced microbial strains.</title>
        <authorList>
            <person name="Brooks B."/>
            <person name="Olm M.R."/>
            <person name="Firek B.A."/>
            <person name="Baker R."/>
            <person name="Thomas B.C."/>
            <person name="Morowitz M.J."/>
            <person name="Banfield J.F."/>
        </authorList>
    </citation>
    <scope>NUCLEOTIDE SEQUENCE [LARGE SCALE GENOMIC DNA]</scope>
    <source>
        <strain evidence="2">S2_003_000_R2_14</strain>
    </source>
</reference>
<dbReference type="InterPro" id="IPR007374">
    <property type="entry name" value="ASCH_domain"/>
</dbReference>
<proteinExistence type="predicted"/>
<dbReference type="Gene3D" id="2.30.130.30">
    <property type="entry name" value="Hypothetical protein"/>
    <property type="match status" value="1"/>
</dbReference>
<gene>
    <name evidence="2" type="ORF">DI536_16640</name>
</gene>
<comment type="caution">
    <text evidence="2">The sequence shown here is derived from an EMBL/GenBank/DDBJ whole genome shotgun (WGS) entry which is preliminary data.</text>
</comment>
<name>A0A2W5TFD7_9BACT</name>
<evidence type="ECO:0000313" key="3">
    <source>
        <dbReference type="Proteomes" id="UP000249061"/>
    </source>
</evidence>